<evidence type="ECO:0000313" key="1">
    <source>
        <dbReference type="EMBL" id="KAF8896881.1"/>
    </source>
</evidence>
<comment type="caution">
    <text evidence="1">The sequence shown here is derived from an EMBL/GenBank/DDBJ whole genome shotgun (WGS) entry which is preliminary data.</text>
</comment>
<dbReference type="AlphaFoldDB" id="A0A9P5TMF6"/>
<dbReference type="EMBL" id="JADNYJ010000058">
    <property type="protein sequence ID" value="KAF8896881.1"/>
    <property type="molecule type" value="Genomic_DNA"/>
</dbReference>
<proteinExistence type="predicted"/>
<gene>
    <name evidence="1" type="ORF">CPB84DRAFT_1202903</name>
</gene>
<keyword evidence="2" id="KW-1185">Reference proteome</keyword>
<dbReference type="OrthoDB" id="1716625at2759"/>
<sequence>MACFRWNNYIFGSSHSGRRCSERISDFKNSAFRTVDLVLPSPRRQTSVAEREQGNIELLQPWLLALRQCSKTTLRKLTFVGHGQQDDFFLGSDKQYDTRVTVSSLVGSGLPIPRSPSGQFPDSYQEKDGILSGEERQERGWWSLRYQQVFREFRRQDSLLLMMMTTQLFVLTSNLKYLFVTILLQFDLFHHRHLDLGVSCIEPRRRHLHSLDQLW</sequence>
<accession>A0A9P5TMF6</accession>
<name>A0A9P5TMF6_GYMJU</name>
<dbReference type="Proteomes" id="UP000724874">
    <property type="component" value="Unassembled WGS sequence"/>
</dbReference>
<reference evidence="1" key="1">
    <citation type="submission" date="2020-11" db="EMBL/GenBank/DDBJ databases">
        <authorList>
            <consortium name="DOE Joint Genome Institute"/>
            <person name="Ahrendt S."/>
            <person name="Riley R."/>
            <person name="Andreopoulos W."/>
            <person name="LaButti K."/>
            <person name="Pangilinan J."/>
            <person name="Ruiz-duenas F.J."/>
            <person name="Barrasa J.M."/>
            <person name="Sanchez-Garcia M."/>
            <person name="Camarero S."/>
            <person name="Miyauchi S."/>
            <person name="Serrano A."/>
            <person name="Linde D."/>
            <person name="Babiker R."/>
            <person name="Drula E."/>
            <person name="Ayuso-Fernandez I."/>
            <person name="Pacheco R."/>
            <person name="Padilla G."/>
            <person name="Ferreira P."/>
            <person name="Barriuso J."/>
            <person name="Kellner H."/>
            <person name="Castanera R."/>
            <person name="Alfaro M."/>
            <person name="Ramirez L."/>
            <person name="Pisabarro A.G."/>
            <person name="Kuo A."/>
            <person name="Tritt A."/>
            <person name="Lipzen A."/>
            <person name="He G."/>
            <person name="Yan M."/>
            <person name="Ng V."/>
            <person name="Cullen D."/>
            <person name="Martin F."/>
            <person name="Rosso M.-N."/>
            <person name="Henrissat B."/>
            <person name="Hibbett D."/>
            <person name="Martinez A.T."/>
            <person name="Grigoriev I.V."/>
        </authorList>
    </citation>
    <scope>NUCLEOTIDE SEQUENCE</scope>
    <source>
        <strain evidence="1">AH 44721</strain>
    </source>
</reference>
<protein>
    <submittedName>
        <fullName evidence="1">Uncharacterized protein</fullName>
    </submittedName>
</protein>
<evidence type="ECO:0000313" key="2">
    <source>
        <dbReference type="Proteomes" id="UP000724874"/>
    </source>
</evidence>
<organism evidence="1 2">
    <name type="scientific">Gymnopilus junonius</name>
    <name type="common">Spectacular rustgill mushroom</name>
    <name type="synonym">Gymnopilus spectabilis subsp. junonius</name>
    <dbReference type="NCBI Taxonomy" id="109634"/>
    <lineage>
        <taxon>Eukaryota</taxon>
        <taxon>Fungi</taxon>
        <taxon>Dikarya</taxon>
        <taxon>Basidiomycota</taxon>
        <taxon>Agaricomycotina</taxon>
        <taxon>Agaricomycetes</taxon>
        <taxon>Agaricomycetidae</taxon>
        <taxon>Agaricales</taxon>
        <taxon>Agaricineae</taxon>
        <taxon>Hymenogastraceae</taxon>
        <taxon>Gymnopilus</taxon>
    </lineage>
</organism>